<comment type="caution">
    <text evidence="1">The sequence shown here is derived from an EMBL/GenBank/DDBJ whole genome shotgun (WGS) entry which is preliminary data.</text>
</comment>
<dbReference type="Proteomes" id="UP001358586">
    <property type="component" value="Chromosome 6"/>
</dbReference>
<sequence length="55" mass="5943">MAGEMYCGWKINEDSRLSLDPSPMGRIKFNVAGVVVNEIATCGGVLRDDNRVVSA</sequence>
<proteinExistence type="predicted"/>
<dbReference type="EMBL" id="JARKNE010000006">
    <property type="protein sequence ID" value="KAK5826645.1"/>
    <property type="molecule type" value="Genomic_DNA"/>
</dbReference>
<evidence type="ECO:0000313" key="2">
    <source>
        <dbReference type="Proteomes" id="UP001358586"/>
    </source>
</evidence>
<organism evidence="1 2">
    <name type="scientific">Gossypium arboreum</name>
    <name type="common">Tree cotton</name>
    <name type="synonym">Gossypium nanking</name>
    <dbReference type="NCBI Taxonomy" id="29729"/>
    <lineage>
        <taxon>Eukaryota</taxon>
        <taxon>Viridiplantae</taxon>
        <taxon>Streptophyta</taxon>
        <taxon>Embryophyta</taxon>
        <taxon>Tracheophyta</taxon>
        <taxon>Spermatophyta</taxon>
        <taxon>Magnoliopsida</taxon>
        <taxon>eudicotyledons</taxon>
        <taxon>Gunneridae</taxon>
        <taxon>Pentapetalae</taxon>
        <taxon>rosids</taxon>
        <taxon>malvids</taxon>
        <taxon>Malvales</taxon>
        <taxon>Malvaceae</taxon>
        <taxon>Malvoideae</taxon>
        <taxon>Gossypium</taxon>
    </lineage>
</organism>
<gene>
    <name evidence="1" type="ORF">PVK06_021571</name>
</gene>
<reference evidence="1 2" key="1">
    <citation type="submission" date="2023-03" db="EMBL/GenBank/DDBJ databases">
        <title>WGS of Gossypium arboreum.</title>
        <authorList>
            <person name="Yu D."/>
        </authorList>
    </citation>
    <scope>NUCLEOTIDE SEQUENCE [LARGE SCALE GENOMIC DNA]</scope>
    <source>
        <tissue evidence="1">Leaf</tissue>
    </source>
</reference>
<protein>
    <submittedName>
        <fullName evidence="1">Uncharacterized protein</fullName>
    </submittedName>
</protein>
<name>A0ABR0PQW0_GOSAR</name>
<keyword evidence="2" id="KW-1185">Reference proteome</keyword>
<accession>A0ABR0PQW0</accession>
<evidence type="ECO:0000313" key="1">
    <source>
        <dbReference type="EMBL" id="KAK5826645.1"/>
    </source>
</evidence>